<evidence type="ECO:0000313" key="4">
    <source>
        <dbReference type="Proteomes" id="UP000077266"/>
    </source>
</evidence>
<dbReference type="OrthoDB" id="2562743at2759"/>
<evidence type="ECO:0000256" key="1">
    <source>
        <dbReference type="SAM" id="Coils"/>
    </source>
</evidence>
<dbReference type="PANTHER" id="PTHR21974">
    <property type="entry name" value="RE15880P"/>
    <property type="match status" value="1"/>
</dbReference>
<dbReference type="InParanoid" id="A0A165LUF0"/>
<dbReference type="EMBL" id="KV425920">
    <property type="protein sequence ID" value="KZV98336.1"/>
    <property type="molecule type" value="Genomic_DNA"/>
</dbReference>
<feature type="compositionally biased region" description="Pro residues" evidence="2">
    <location>
        <begin position="412"/>
        <end position="427"/>
    </location>
</feature>
<dbReference type="STRING" id="1314781.A0A165LUF0"/>
<keyword evidence="4" id="KW-1185">Reference proteome</keyword>
<sequence>MSLSYSVSLLAQEHARLLQQLAQLEYAPSSLASANNHLKDVKSLVSDAEQKFKTAKKAEDKEGGEAYSAKHSVFRKFSYRAVGKAASWDAKATKEEREWLEAYEKRVKAEDSLKAAQRKLLEAEQNVFRLGAEVGRRDVLLHNERQMYSRVFDGPTPEAPQDDQLEWAVRRCEDEHNVQQAALNLEIQTLSSLADAKNTLAMCMQKMQECESASTYDIFGGGVGADMMENNALSSAQMYSHQFKTAFAQAKRLNPAVGSISNVHLPQASMTDVVFDNFFTDIAQHEKINAGLNSVRTTRGQVDREINRAKERVDAVARKVKTAADALARSRTDLFEFRKRTFVALAAPPRYAQETGPARSSNEAPPSFPAGPSSAGPSFPQGPEPGKGVAPPQAGYALPAPAPYSILSDGPPSFPAGPPSSPTPEGVPPVHWANINPYAAQLVRKSSLEMEGKNAK</sequence>
<keyword evidence="1" id="KW-0175">Coiled coil</keyword>
<evidence type="ECO:0000256" key="2">
    <source>
        <dbReference type="SAM" id="MobiDB-lite"/>
    </source>
</evidence>
<accession>A0A165LUF0</accession>
<dbReference type="PANTHER" id="PTHR21974:SF2">
    <property type="entry name" value="RE15880P"/>
    <property type="match status" value="1"/>
</dbReference>
<dbReference type="Proteomes" id="UP000077266">
    <property type="component" value="Unassembled WGS sequence"/>
</dbReference>
<name>A0A165LUF0_EXIGL</name>
<gene>
    <name evidence="3" type="ORF">EXIGLDRAFT_763640</name>
</gene>
<proteinExistence type="predicted"/>
<organism evidence="3 4">
    <name type="scientific">Exidia glandulosa HHB12029</name>
    <dbReference type="NCBI Taxonomy" id="1314781"/>
    <lineage>
        <taxon>Eukaryota</taxon>
        <taxon>Fungi</taxon>
        <taxon>Dikarya</taxon>
        <taxon>Basidiomycota</taxon>
        <taxon>Agaricomycotina</taxon>
        <taxon>Agaricomycetes</taxon>
        <taxon>Auriculariales</taxon>
        <taxon>Exidiaceae</taxon>
        <taxon>Exidia</taxon>
    </lineage>
</organism>
<evidence type="ECO:0000313" key="3">
    <source>
        <dbReference type="EMBL" id="KZV98336.1"/>
    </source>
</evidence>
<reference evidence="3 4" key="1">
    <citation type="journal article" date="2016" name="Mol. Biol. Evol.">
        <title>Comparative Genomics of Early-Diverging Mushroom-Forming Fungi Provides Insights into the Origins of Lignocellulose Decay Capabilities.</title>
        <authorList>
            <person name="Nagy L.G."/>
            <person name="Riley R."/>
            <person name="Tritt A."/>
            <person name="Adam C."/>
            <person name="Daum C."/>
            <person name="Floudas D."/>
            <person name="Sun H."/>
            <person name="Yadav J.S."/>
            <person name="Pangilinan J."/>
            <person name="Larsson K.H."/>
            <person name="Matsuura K."/>
            <person name="Barry K."/>
            <person name="Labutti K."/>
            <person name="Kuo R."/>
            <person name="Ohm R.A."/>
            <person name="Bhattacharya S.S."/>
            <person name="Shirouzu T."/>
            <person name="Yoshinaga Y."/>
            <person name="Martin F.M."/>
            <person name="Grigoriev I.V."/>
            <person name="Hibbett D.S."/>
        </authorList>
    </citation>
    <scope>NUCLEOTIDE SEQUENCE [LARGE SCALE GENOMIC DNA]</scope>
    <source>
        <strain evidence="3 4">HHB12029</strain>
    </source>
</reference>
<protein>
    <submittedName>
        <fullName evidence="3">Uncharacterized protein</fullName>
    </submittedName>
</protein>
<feature type="compositionally biased region" description="Low complexity" evidence="2">
    <location>
        <begin position="370"/>
        <end position="381"/>
    </location>
</feature>
<feature type="coiled-coil region" evidence="1">
    <location>
        <begin position="106"/>
        <end position="133"/>
    </location>
</feature>
<feature type="coiled-coil region" evidence="1">
    <location>
        <begin position="31"/>
        <end position="58"/>
    </location>
</feature>
<dbReference type="AlphaFoldDB" id="A0A165LUF0"/>
<feature type="region of interest" description="Disordered" evidence="2">
    <location>
        <begin position="348"/>
        <end position="432"/>
    </location>
</feature>